<evidence type="ECO:0000256" key="1">
    <source>
        <dbReference type="ARBA" id="ARBA00004123"/>
    </source>
</evidence>
<keyword evidence="5" id="KW-0694">RNA-binding</keyword>
<keyword evidence="4" id="KW-0963">Cytoplasm</keyword>
<evidence type="ECO:0000256" key="7">
    <source>
        <dbReference type="SAM" id="MobiDB-lite"/>
    </source>
</evidence>
<dbReference type="GO" id="GO:0003723">
    <property type="term" value="F:RNA binding"/>
    <property type="evidence" value="ECO:0007669"/>
    <property type="project" value="UniProtKB-KW"/>
</dbReference>
<keyword evidence="6" id="KW-0539">Nucleus</keyword>
<evidence type="ECO:0000256" key="2">
    <source>
        <dbReference type="ARBA" id="ARBA00004201"/>
    </source>
</evidence>
<name>A0A3M7E2I2_HORWE</name>
<feature type="compositionally biased region" description="Basic and acidic residues" evidence="7">
    <location>
        <begin position="69"/>
        <end position="89"/>
    </location>
</feature>
<comment type="caution">
    <text evidence="9">The sequence shown here is derived from an EMBL/GenBank/DDBJ whole genome shotgun (WGS) entry which is preliminary data.</text>
</comment>
<evidence type="ECO:0000256" key="5">
    <source>
        <dbReference type="ARBA" id="ARBA00022884"/>
    </source>
</evidence>
<comment type="similarity">
    <text evidence="3">Belongs to the PAT1 family.</text>
</comment>
<comment type="subcellular location">
    <subcellularLocation>
        <location evidence="2">Cytoplasm</location>
        <location evidence="2">P-body</location>
    </subcellularLocation>
    <subcellularLocation>
        <location evidence="1">Nucleus</location>
    </subcellularLocation>
</comment>
<proteinExistence type="inferred from homology"/>
<dbReference type="GO" id="GO:0000290">
    <property type="term" value="P:deadenylation-dependent decapping of nuclear-transcribed mRNA"/>
    <property type="evidence" value="ECO:0007669"/>
    <property type="project" value="InterPro"/>
</dbReference>
<feature type="region of interest" description="Disordered" evidence="7">
    <location>
        <begin position="24"/>
        <end position="314"/>
    </location>
</feature>
<evidence type="ECO:0000313" key="9">
    <source>
        <dbReference type="EMBL" id="RMY70617.1"/>
    </source>
</evidence>
<evidence type="ECO:0000256" key="6">
    <source>
        <dbReference type="ARBA" id="ARBA00023242"/>
    </source>
</evidence>
<feature type="compositionally biased region" description="Low complexity" evidence="7">
    <location>
        <begin position="286"/>
        <end position="302"/>
    </location>
</feature>
<reference evidence="9 10" key="1">
    <citation type="journal article" date="2018" name="BMC Genomics">
        <title>Genomic evidence for intraspecific hybridization in a clonal and extremely halotolerant yeast.</title>
        <authorList>
            <person name="Gostincar C."/>
            <person name="Stajich J.E."/>
            <person name="Zupancic J."/>
            <person name="Zalar P."/>
            <person name="Gunde-Cimerman N."/>
        </authorList>
    </citation>
    <scope>NUCLEOTIDE SEQUENCE [LARGE SCALE GENOMIC DNA]</scope>
    <source>
        <strain evidence="9 10">EXF-171</strain>
    </source>
</reference>
<dbReference type="PANTHER" id="PTHR21551">
    <property type="entry name" value="TOPOISOMERASE II-ASSOCIATED PROTEIN PAT1"/>
    <property type="match status" value="1"/>
</dbReference>
<dbReference type="GO" id="GO:0000932">
    <property type="term" value="C:P-body"/>
    <property type="evidence" value="ECO:0007669"/>
    <property type="project" value="UniProtKB-SubCell"/>
</dbReference>
<dbReference type="InterPro" id="IPR039900">
    <property type="entry name" value="Pat1-like"/>
</dbReference>
<evidence type="ECO:0000256" key="3">
    <source>
        <dbReference type="ARBA" id="ARBA00009138"/>
    </source>
</evidence>
<dbReference type="Proteomes" id="UP000281468">
    <property type="component" value="Unassembled WGS sequence"/>
</dbReference>
<feature type="compositionally biased region" description="Low complexity" evidence="7">
    <location>
        <begin position="250"/>
        <end position="262"/>
    </location>
</feature>
<evidence type="ECO:0000259" key="8">
    <source>
        <dbReference type="Pfam" id="PF09770"/>
    </source>
</evidence>
<evidence type="ECO:0000313" key="10">
    <source>
        <dbReference type="Proteomes" id="UP000281468"/>
    </source>
</evidence>
<dbReference type="GO" id="GO:0033962">
    <property type="term" value="P:P-body assembly"/>
    <property type="evidence" value="ECO:0007669"/>
    <property type="project" value="TreeGrafter"/>
</dbReference>
<dbReference type="AlphaFoldDB" id="A0A3M7E2I2"/>
<protein>
    <recommendedName>
        <fullName evidence="8">mRNA decay factor PAT1 domain-containing protein</fullName>
    </recommendedName>
</protein>
<organism evidence="9 10">
    <name type="scientific">Hortaea werneckii</name>
    <name type="common">Black yeast</name>
    <name type="synonym">Cladosporium werneckii</name>
    <dbReference type="NCBI Taxonomy" id="91943"/>
    <lineage>
        <taxon>Eukaryota</taxon>
        <taxon>Fungi</taxon>
        <taxon>Dikarya</taxon>
        <taxon>Ascomycota</taxon>
        <taxon>Pezizomycotina</taxon>
        <taxon>Dothideomycetes</taxon>
        <taxon>Dothideomycetidae</taxon>
        <taxon>Mycosphaerellales</taxon>
        <taxon>Teratosphaeriaceae</taxon>
        <taxon>Hortaea</taxon>
    </lineage>
</organism>
<accession>A0A3M7E2I2</accession>
<feature type="compositionally biased region" description="Low complexity" evidence="7">
    <location>
        <begin position="110"/>
        <end position="128"/>
    </location>
</feature>
<gene>
    <name evidence="9" type="ORF">D0862_14721</name>
</gene>
<evidence type="ECO:0000256" key="4">
    <source>
        <dbReference type="ARBA" id="ARBA00022490"/>
    </source>
</evidence>
<dbReference type="VEuPathDB" id="FungiDB:BTJ68_09991"/>
<dbReference type="InterPro" id="IPR019167">
    <property type="entry name" value="PAT1_dom"/>
</dbReference>
<feature type="domain" description="mRNA decay factor PAT1" evidence="8">
    <location>
        <begin position="10"/>
        <end position="871"/>
    </location>
</feature>
<dbReference type="Pfam" id="PF09770">
    <property type="entry name" value="PAT1"/>
    <property type="match status" value="1"/>
</dbReference>
<sequence>MAFFGLSQPPKGIFDQQDAFAGLGGANDDDNTQEAINFDDTYAGYGQTLDETGDDFNDDTFGGSSAEPVTRDQVGRDFDFAGETARRTEQMGMGGAYGAQPRMPGGGFSQQQYPQQQYPQQQQQQQQPKRTGYEAYKQPGYVGRLEADASIWGKPMGKKSPAPTEQRLQQDTPPAGAQSRKMMSLEEVEAMMRSQTQAKPTPPPVNDTERQSQGLRDMLGVGSPAPIPMAQQQQQQQQYAQEPKPTQILQRPQQDGQMQQPPLDCGMRAPQVLQRQHSPQVPPQAPQQAFQQRPSPAQVPFQQQPPPMGPAPAVQPPHQGMPPMQAGHLRGPSYSGPPITQAQQMMQMTPTDREAYLAEEAKRAKRNHKIHLLSKNNGLMTPQDKNFITRIQLQQLLTATGGVDNEPGSDAQLAEDFYYQVYAQIRGGVPPPQSQRGGGSNFAQTYLFQTGGNNRYGHGRNRNHPRGGDNHVQRMEQQVARAVEAAKARPKNKQLTLEGSLGKIAFSNSKTPRPLLNLKRAGESQVPLHQQRPAKAAAFDRKKALRDVEKVYAALMKVEDHERKLPPPPNEESPPEVIEGHMRWRAEMGRLNGELWSALKVMEAVEGSGAPHPFIRILSHSKGKKAIPRVFRHLDDQQRLTMLTLIAIHLDQLDVIRNAYPPHDLSPLPKRVRDETALWIQAVEQPLFSYVNDAPLNIITGLLGLVLDRTHLQANIRTKAGVSFLTMLLSRAELLKQNPSSNGAAPSGPKSAASPEDLHQFTQIYDSLFDTLEPILPYLFPTPLILGPSNPTLPGDSAPTAAAEDVHIWAFLATMGIGASPDQQQRLVLGVKDRVMETVELSKSGAVSEEEGRRRRGEVNLFLKGIGLDVELLG</sequence>
<dbReference type="EMBL" id="QWIQ01001072">
    <property type="protein sequence ID" value="RMY70617.1"/>
    <property type="molecule type" value="Genomic_DNA"/>
</dbReference>
<dbReference type="PANTHER" id="PTHR21551:SF0">
    <property type="entry name" value="PROTEIN ASSOCIATED WITH TOPO II RELATED-1, ISOFORM A"/>
    <property type="match status" value="1"/>
</dbReference>
<dbReference type="GO" id="GO:0005634">
    <property type="term" value="C:nucleus"/>
    <property type="evidence" value="ECO:0007669"/>
    <property type="project" value="UniProtKB-SubCell"/>
</dbReference>
<feature type="compositionally biased region" description="Pro residues" evidence="7">
    <location>
        <begin position="303"/>
        <end position="314"/>
    </location>
</feature>